<reference evidence="3" key="1">
    <citation type="journal article" date="2020" name="Stud. Mycol.">
        <title>101 Dothideomycetes genomes: a test case for predicting lifestyles and emergence of pathogens.</title>
        <authorList>
            <person name="Haridas S."/>
            <person name="Albert R."/>
            <person name="Binder M."/>
            <person name="Bloem J."/>
            <person name="Labutti K."/>
            <person name="Salamov A."/>
            <person name="Andreopoulos B."/>
            <person name="Baker S."/>
            <person name="Barry K."/>
            <person name="Bills G."/>
            <person name="Bluhm B."/>
            <person name="Cannon C."/>
            <person name="Castanera R."/>
            <person name="Culley D."/>
            <person name="Daum C."/>
            <person name="Ezra D."/>
            <person name="Gonzalez J."/>
            <person name="Henrissat B."/>
            <person name="Kuo A."/>
            <person name="Liang C."/>
            <person name="Lipzen A."/>
            <person name="Lutzoni F."/>
            <person name="Magnuson J."/>
            <person name="Mondo S."/>
            <person name="Nolan M."/>
            <person name="Ohm R."/>
            <person name="Pangilinan J."/>
            <person name="Park H.-J."/>
            <person name="Ramirez L."/>
            <person name="Alfaro M."/>
            <person name="Sun H."/>
            <person name="Tritt A."/>
            <person name="Yoshinaga Y."/>
            <person name="Zwiers L.-H."/>
            <person name="Turgeon B."/>
            <person name="Goodwin S."/>
            <person name="Spatafora J."/>
            <person name="Crous P."/>
            <person name="Grigoriev I."/>
        </authorList>
    </citation>
    <scope>NUCLEOTIDE SEQUENCE</scope>
    <source>
        <strain evidence="3">CBS 123094</strain>
    </source>
</reference>
<name>A0A6A5VWG2_9PLEO</name>
<dbReference type="EMBL" id="ML977688">
    <property type="protein sequence ID" value="KAF1993740.1"/>
    <property type="molecule type" value="Genomic_DNA"/>
</dbReference>
<gene>
    <name evidence="3" type="ORF">P154DRAFT_57944</name>
</gene>
<keyword evidence="2" id="KW-0472">Membrane</keyword>
<dbReference type="Proteomes" id="UP000799779">
    <property type="component" value="Unassembled WGS sequence"/>
</dbReference>
<protein>
    <submittedName>
        <fullName evidence="3">Uncharacterized protein</fullName>
    </submittedName>
</protein>
<dbReference type="AlphaFoldDB" id="A0A6A5VWG2"/>
<proteinExistence type="predicted"/>
<evidence type="ECO:0000313" key="3">
    <source>
        <dbReference type="EMBL" id="KAF1993740.1"/>
    </source>
</evidence>
<evidence type="ECO:0000256" key="1">
    <source>
        <dbReference type="SAM" id="MobiDB-lite"/>
    </source>
</evidence>
<evidence type="ECO:0000313" key="4">
    <source>
        <dbReference type="Proteomes" id="UP000799779"/>
    </source>
</evidence>
<evidence type="ECO:0000256" key="2">
    <source>
        <dbReference type="SAM" id="Phobius"/>
    </source>
</evidence>
<sequence>MKHDIGQASAHWRFRTDCTNVTYLSSSHRYFSPLSSAVIRLMLATLMLILNLLVQDLCWTIAQRGEGSVNASAQHGMRGGEGIGRTSDCHDSNPITKK</sequence>
<organism evidence="3 4">
    <name type="scientific">Amniculicola lignicola CBS 123094</name>
    <dbReference type="NCBI Taxonomy" id="1392246"/>
    <lineage>
        <taxon>Eukaryota</taxon>
        <taxon>Fungi</taxon>
        <taxon>Dikarya</taxon>
        <taxon>Ascomycota</taxon>
        <taxon>Pezizomycotina</taxon>
        <taxon>Dothideomycetes</taxon>
        <taxon>Pleosporomycetidae</taxon>
        <taxon>Pleosporales</taxon>
        <taxon>Amniculicolaceae</taxon>
        <taxon>Amniculicola</taxon>
    </lineage>
</organism>
<keyword evidence="2" id="KW-1133">Transmembrane helix</keyword>
<keyword evidence="4" id="KW-1185">Reference proteome</keyword>
<feature type="transmembrane region" description="Helical" evidence="2">
    <location>
        <begin position="30"/>
        <end position="54"/>
    </location>
</feature>
<feature type="region of interest" description="Disordered" evidence="1">
    <location>
        <begin position="70"/>
        <end position="98"/>
    </location>
</feature>
<keyword evidence="2" id="KW-0812">Transmembrane</keyword>
<accession>A0A6A5VWG2</accession>